<dbReference type="PANTHER" id="PTHR24252:SF7">
    <property type="entry name" value="HYALIN"/>
    <property type="match status" value="1"/>
</dbReference>
<dbReference type="PROSITE" id="PS00135">
    <property type="entry name" value="TRYPSIN_SER"/>
    <property type="match status" value="1"/>
</dbReference>
<feature type="chain" id="PRO_5035487161" description="CLIP domain-containing serine protease" evidence="9">
    <location>
        <begin position="19"/>
        <end position="360"/>
    </location>
</feature>
<dbReference type="SMART" id="SM00680">
    <property type="entry name" value="CLIP"/>
    <property type="match status" value="1"/>
</dbReference>
<keyword evidence="5" id="KW-1015">Disulfide bond</keyword>
<sequence length="360" mass="39890">MKVVRLAAYFWIIQITSATSFCTTPNGEQATCVSLPECKILFNALQTRKKGAIEFLTNSHCGPKQQAPMVCCGSEAYPLPTNLLPNRSICGQPSGDDKVVGGKVTGIWDFPWMALLKYRKTNDGSDAGFKCGGTLINNRYILTAAHCVKTNSQFYLDEVRLGEWKISSEKDCAEAEDLSMPECADPVINLKIEEKITHPRYDQRNGKNDIALLRLEKNVDYTDYIKPICLKVSEAPEPEPKLEMFVVGWGATENSSSSDYKLKLKVPLVPRKVCNEKITTLGNIESDRICAGGEAGKDSCAGDSGGPLMHLSIGDLYVEQRWYQEGIVSRGVGCGYLGYPGVYVRVAHYMNWIVENLRSF</sequence>
<evidence type="ECO:0000256" key="7">
    <source>
        <dbReference type="ARBA" id="ARBA00024195"/>
    </source>
</evidence>
<evidence type="ECO:0000313" key="12">
    <source>
        <dbReference type="EMBL" id="KAF2881087.1"/>
    </source>
</evidence>
<evidence type="ECO:0000259" key="11">
    <source>
        <dbReference type="PROSITE" id="PS51888"/>
    </source>
</evidence>
<dbReference type="InterPro" id="IPR043504">
    <property type="entry name" value="Peptidase_S1_PA_chymotrypsin"/>
</dbReference>
<keyword evidence="6" id="KW-0325">Glycoprotein</keyword>
<evidence type="ECO:0000256" key="4">
    <source>
        <dbReference type="ARBA" id="ARBA00022825"/>
    </source>
</evidence>
<comment type="caution">
    <text evidence="12">The sequence shown here is derived from an EMBL/GenBank/DDBJ whole genome shotgun (WGS) entry which is preliminary data.</text>
</comment>
<dbReference type="InterPro" id="IPR022700">
    <property type="entry name" value="CLIP"/>
</dbReference>
<dbReference type="FunFam" id="2.40.10.10:FF:000002">
    <property type="entry name" value="Transmembrane protease serine"/>
    <property type="match status" value="1"/>
</dbReference>
<comment type="domain">
    <text evidence="9">The clip domain consists of 35-55 residues which are 'knitted' together usually by 3 conserved disulfide bonds forming a clip-like compact structure.</text>
</comment>
<keyword evidence="2 9" id="KW-0732">Signal</keyword>
<evidence type="ECO:0000256" key="5">
    <source>
        <dbReference type="ARBA" id="ARBA00023157"/>
    </source>
</evidence>
<dbReference type="SUPFAM" id="SSF50494">
    <property type="entry name" value="Trypsin-like serine proteases"/>
    <property type="match status" value="1"/>
</dbReference>
<evidence type="ECO:0000256" key="3">
    <source>
        <dbReference type="ARBA" id="ARBA00022801"/>
    </source>
</evidence>
<dbReference type="Proteomes" id="UP000801492">
    <property type="component" value="Unassembled WGS sequence"/>
</dbReference>
<gene>
    <name evidence="12" type="ORF">ILUMI_25089</name>
</gene>
<dbReference type="PANTHER" id="PTHR24252">
    <property type="entry name" value="ACROSIN-RELATED"/>
    <property type="match status" value="1"/>
</dbReference>
<evidence type="ECO:0000256" key="2">
    <source>
        <dbReference type="ARBA" id="ARBA00022729"/>
    </source>
</evidence>
<dbReference type="Gene3D" id="2.40.10.10">
    <property type="entry name" value="Trypsin-like serine proteases"/>
    <property type="match status" value="2"/>
</dbReference>
<dbReference type="PRINTS" id="PR00722">
    <property type="entry name" value="CHYMOTRYPSIN"/>
</dbReference>
<dbReference type="PROSITE" id="PS00134">
    <property type="entry name" value="TRYPSIN_HIS"/>
    <property type="match status" value="1"/>
</dbReference>
<dbReference type="InterPro" id="IPR009003">
    <property type="entry name" value="Peptidase_S1_PA"/>
</dbReference>
<accession>A0A8K0C976</accession>
<name>A0A8K0C976_IGNLU</name>
<dbReference type="GO" id="GO:0004252">
    <property type="term" value="F:serine-type endopeptidase activity"/>
    <property type="evidence" value="ECO:0007669"/>
    <property type="project" value="UniProtKB-UniRule"/>
</dbReference>
<dbReference type="OrthoDB" id="8114044at2759"/>
<dbReference type="EMBL" id="VTPC01090858">
    <property type="protein sequence ID" value="KAF2881087.1"/>
    <property type="molecule type" value="Genomic_DNA"/>
</dbReference>
<dbReference type="GO" id="GO:0005576">
    <property type="term" value="C:extracellular region"/>
    <property type="evidence" value="ECO:0007669"/>
    <property type="project" value="UniProtKB-SubCell"/>
</dbReference>
<dbReference type="InterPro" id="IPR018114">
    <property type="entry name" value="TRYPSIN_HIS"/>
</dbReference>
<keyword evidence="1 8" id="KW-0645">Protease</keyword>
<dbReference type="InterPro" id="IPR038565">
    <property type="entry name" value="CLIP_sf"/>
</dbReference>
<keyword evidence="13" id="KW-1185">Reference proteome</keyword>
<dbReference type="Gene3D" id="3.30.1640.30">
    <property type="match status" value="1"/>
</dbReference>
<keyword evidence="3 8" id="KW-0378">Hydrolase</keyword>
<feature type="domain" description="Peptidase S1" evidence="10">
    <location>
        <begin position="99"/>
        <end position="358"/>
    </location>
</feature>
<reference evidence="12" key="1">
    <citation type="submission" date="2019-08" db="EMBL/GenBank/DDBJ databases">
        <title>The genome of the North American firefly Photinus pyralis.</title>
        <authorList>
            <consortium name="Photinus pyralis genome working group"/>
            <person name="Fallon T.R."/>
            <person name="Sander Lower S.E."/>
            <person name="Weng J.-K."/>
        </authorList>
    </citation>
    <scope>NUCLEOTIDE SEQUENCE</scope>
    <source>
        <strain evidence="12">TRF0915ILg1</strain>
        <tissue evidence="12">Whole body</tissue>
    </source>
</reference>
<dbReference type="Pfam" id="PF12032">
    <property type="entry name" value="CLIP"/>
    <property type="match status" value="1"/>
</dbReference>
<evidence type="ECO:0000256" key="1">
    <source>
        <dbReference type="ARBA" id="ARBA00022670"/>
    </source>
</evidence>
<keyword evidence="9" id="KW-0964">Secreted</keyword>
<evidence type="ECO:0000256" key="6">
    <source>
        <dbReference type="ARBA" id="ARBA00023180"/>
    </source>
</evidence>
<evidence type="ECO:0000313" key="13">
    <source>
        <dbReference type="Proteomes" id="UP000801492"/>
    </source>
</evidence>
<evidence type="ECO:0000256" key="9">
    <source>
        <dbReference type="RuleBase" id="RU366078"/>
    </source>
</evidence>
<dbReference type="PROSITE" id="PS50240">
    <property type="entry name" value="TRYPSIN_DOM"/>
    <property type="match status" value="1"/>
</dbReference>
<evidence type="ECO:0000256" key="8">
    <source>
        <dbReference type="RuleBase" id="RU363034"/>
    </source>
</evidence>
<dbReference type="EC" id="3.4.21.-" evidence="8"/>
<feature type="domain" description="Clip" evidence="11">
    <location>
        <begin position="21"/>
        <end position="72"/>
    </location>
</feature>
<feature type="signal peptide" evidence="9">
    <location>
        <begin position="1"/>
        <end position="18"/>
    </location>
</feature>
<dbReference type="InterPro" id="IPR001314">
    <property type="entry name" value="Peptidase_S1A"/>
</dbReference>
<dbReference type="InterPro" id="IPR033116">
    <property type="entry name" value="TRYPSIN_SER"/>
</dbReference>
<organism evidence="12 13">
    <name type="scientific">Ignelater luminosus</name>
    <name type="common">Cucubano</name>
    <name type="synonym">Pyrophorus luminosus</name>
    <dbReference type="NCBI Taxonomy" id="2038154"/>
    <lineage>
        <taxon>Eukaryota</taxon>
        <taxon>Metazoa</taxon>
        <taxon>Ecdysozoa</taxon>
        <taxon>Arthropoda</taxon>
        <taxon>Hexapoda</taxon>
        <taxon>Insecta</taxon>
        <taxon>Pterygota</taxon>
        <taxon>Neoptera</taxon>
        <taxon>Endopterygota</taxon>
        <taxon>Coleoptera</taxon>
        <taxon>Polyphaga</taxon>
        <taxon>Elateriformia</taxon>
        <taxon>Elateroidea</taxon>
        <taxon>Elateridae</taxon>
        <taxon>Agrypninae</taxon>
        <taxon>Pyrophorini</taxon>
        <taxon>Ignelater</taxon>
    </lineage>
</organism>
<dbReference type="GO" id="GO:0006508">
    <property type="term" value="P:proteolysis"/>
    <property type="evidence" value="ECO:0007669"/>
    <property type="project" value="UniProtKB-KW"/>
</dbReference>
<dbReference type="PROSITE" id="PS51888">
    <property type="entry name" value="CLIP"/>
    <property type="match status" value="1"/>
</dbReference>
<dbReference type="AlphaFoldDB" id="A0A8K0C976"/>
<evidence type="ECO:0000259" key="10">
    <source>
        <dbReference type="PROSITE" id="PS50240"/>
    </source>
</evidence>
<dbReference type="InterPro" id="IPR001254">
    <property type="entry name" value="Trypsin_dom"/>
</dbReference>
<comment type="subcellular location">
    <subcellularLocation>
        <location evidence="9">Secreted</location>
    </subcellularLocation>
</comment>
<comment type="similarity">
    <text evidence="7 9">Belongs to the peptidase S1 family. CLIP subfamily.</text>
</comment>
<dbReference type="Pfam" id="PF00089">
    <property type="entry name" value="Trypsin"/>
    <property type="match status" value="1"/>
</dbReference>
<dbReference type="SMART" id="SM00020">
    <property type="entry name" value="Tryp_SPc"/>
    <property type="match status" value="1"/>
</dbReference>
<keyword evidence="4 8" id="KW-0720">Serine protease</keyword>
<dbReference type="FunFam" id="2.40.10.10:FF:000028">
    <property type="entry name" value="Serine protease easter"/>
    <property type="match status" value="1"/>
</dbReference>
<proteinExistence type="inferred from homology"/>
<dbReference type="CDD" id="cd00190">
    <property type="entry name" value="Tryp_SPc"/>
    <property type="match status" value="1"/>
</dbReference>
<protein>
    <recommendedName>
        <fullName evidence="9">CLIP domain-containing serine protease</fullName>
        <ecNumber evidence="8">3.4.21.-</ecNumber>
    </recommendedName>
</protein>